<evidence type="ECO:0000256" key="9">
    <source>
        <dbReference type="ARBA" id="ARBA00023180"/>
    </source>
</evidence>
<keyword evidence="4" id="KW-0732">Signal</keyword>
<evidence type="ECO:0000256" key="10">
    <source>
        <dbReference type="ARBA" id="ARBA00023224"/>
    </source>
</evidence>
<dbReference type="GeneID" id="103375547"/>
<keyword evidence="10" id="KW-0807">Transducer</keyword>
<dbReference type="InterPro" id="IPR002455">
    <property type="entry name" value="GPCR3_GABA-B"/>
</dbReference>
<reference evidence="15" key="1">
    <citation type="submission" date="2025-08" db="UniProtKB">
        <authorList>
            <consortium name="RefSeq"/>
        </authorList>
    </citation>
    <scope>IDENTIFICATION</scope>
</reference>
<accession>A0A9Y4NV20</accession>
<organism evidence="14 15">
    <name type="scientific">Stegastes partitus</name>
    <name type="common">bicolor damselfish</name>
    <dbReference type="NCBI Taxonomy" id="144197"/>
    <lineage>
        <taxon>Eukaryota</taxon>
        <taxon>Metazoa</taxon>
        <taxon>Chordata</taxon>
        <taxon>Craniata</taxon>
        <taxon>Vertebrata</taxon>
        <taxon>Euteleostomi</taxon>
        <taxon>Actinopterygii</taxon>
        <taxon>Neopterygii</taxon>
        <taxon>Teleostei</taxon>
        <taxon>Neoteleostei</taxon>
        <taxon>Acanthomorphata</taxon>
        <taxon>Ovalentaria</taxon>
        <taxon>Pomacentridae</taxon>
        <taxon>Stegastes</taxon>
    </lineage>
</organism>
<keyword evidence="8" id="KW-0675">Receptor</keyword>
<dbReference type="InterPro" id="IPR002457">
    <property type="entry name" value="GPCR_3_GABA_rcpt_B2"/>
</dbReference>
<keyword evidence="2" id="KW-1003">Cell membrane</keyword>
<proteinExistence type="predicted"/>
<feature type="non-terminal residue" evidence="15">
    <location>
        <position position="1"/>
    </location>
</feature>
<evidence type="ECO:0000256" key="6">
    <source>
        <dbReference type="ARBA" id="ARBA00023040"/>
    </source>
</evidence>
<keyword evidence="6" id="KW-0297">G-protein coupled receptor</keyword>
<sequence length="824" mass="90775">EICIKDSRKFHNPLRFTLSRMEAKCQDRHLLKPCLKGLQQVTRLLYGAMDELWATSAGTCPPSGSCSPEDTSRGATAPCGLQSAFSRLRLRRITEFLCRSRAGEAGMGLCGRLLLLLGFCWLSLGSVLAQVRHPLPVLWMMPLSSGSGRQNLTAGVVPAVQLALQDLKKQPPPLGDYEVQLQLLDSQCDPAKALKALFDAMWAGPKYLLLIGGVCPPVTALIARSLPALHLVQVSFAASSPSLSNRKWFGNLFSTMPSDRALNQAAVKLLQRFRWARVGVVTQEGPRLSEMKKDLIRQLLKADVQLVASESFSSDVCSSLKKLKDRDVRIIITHFEDDSASEVFCCAYRLNLFGPRYQWIVSGGGSGWRLGWKVSGCSANSLLTAAYGSIRLQSRQLSSTNIAGVSGRTPQDYQDTYLRHLDQNSELSPLHSFAYDAVWVAARALVQAMEAQKQRQKYSRNVTVGEEAAERTLVEALKSSQFQGVTGPVSFRHGERMTLIELIQFQGSSGVLVGEFNTSNQQLRLINHLLRFKGGTPARDQPEVRRQQRQVDPADPGVLIHPFSKHCSSTNMETWISAVCTYKAPLLGLGCFVSWSIRAADVPLVRLLVLTVFAVTVFSVSGLSGSLLTSHDPTVQLFVSGVLVLCCNVFILVGLFAPKVVSVCLRGSDLQLPTELQSEAAEDEDLQSRLKLQLQSQVAQLDVQIETIIMQLCEESEFETLHRLTKEKPGDRQHHVTQKGCKHRCVRWTHEAQVCAGIRTSETGASGAEDINSPEHVGRRLSVQLPILHHSYLPIIGGVSSSSSSSLFGSRDAFLYHHDNFLYA</sequence>
<evidence type="ECO:0000256" key="12">
    <source>
        <dbReference type="SAM" id="Phobius"/>
    </source>
</evidence>
<dbReference type="PRINTS" id="PR01176">
    <property type="entry name" value="GABABRECEPTR"/>
</dbReference>
<evidence type="ECO:0000313" key="15">
    <source>
        <dbReference type="RefSeq" id="XP_008304078.1"/>
    </source>
</evidence>
<evidence type="ECO:0000256" key="11">
    <source>
        <dbReference type="ARBA" id="ARBA00073785"/>
    </source>
</evidence>
<dbReference type="AlphaFoldDB" id="A0A9Y4NV20"/>
<dbReference type="PRINTS" id="PR01178">
    <property type="entry name" value="GABAB2RECPTR"/>
</dbReference>
<evidence type="ECO:0000256" key="5">
    <source>
        <dbReference type="ARBA" id="ARBA00022989"/>
    </source>
</evidence>
<evidence type="ECO:0000256" key="2">
    <source>
        <dbReference type="ARBA" id="ARBA00022475"/>
    </source>
</evidence>
<feature type="transmembrane region" description="Helical" evidence="12">
    <location>
        <begin position="635"/>
        <end position="657"/>
    </location>
</feature>
<name>A0A9Y4NV20_9TELE</name>
<feature type="transmembrane region" description="Helical" evidence="12">
    <location>
        <begin position="109"/>
        <end position="131"/>
    </location>
</feature>
<feature type="transmembrane region" description="Helical" evidence="12">
    <location>
        <begin position="607"/>
        <end position="629"/>
    </location>
</feature>
<feature type="domain" description="Receptor ligand binding region" evidence="13">
    <location>
        <begin position="158"/>
        <end position="508"/>
    </location>
</feature>
<dbReference type="CDD" id="cd06366">
    <property type="entry name" value="PBP1_GABAb_receptor"/>
    <property type="match status" value="1"/>
</dbReference>
<dbReference type="Gene3D" id="3.40.50.2300">
    <property type="match status" value="2"/>
</dbReference>
<evidence type="ECO:0000256" key="1">
    <source>
        <dbReference type="ARBA" id="ARBA00004651"/>
    </source>
</evidence>
<feature type="transmembrane region" description="Helical" evidence="12">
    <location>
        <begin position="575"/>
        <end position="595"/>
    </location>
</feature>
<dbReference type="GO" id="GO:0007214">
    <property type="term" value="P:gamma-aminobutyric acid signaling pathway"/>
    <property type="evidence" value="ECO:0007669"/>
    <property type="project" value="TreeGrafter"/>
</dbReference>
<keyword evidence="14" id="KW-1185">Reference proteome</keyword>
<keyword evidence="7 12" id="KW-0472">Membrane</keyword>
<dbReference type="GO" id="GO:0038039">
    <property type="term" value="C:G protein-coupled receptor heterodimeric complex"/>
    <property type="evidence" value="ECO:0007669"/>
    <property type="project" value="TreeGrafter"/>
</dbReference>
<dbReference type="PANTHER" id="PTHR10519:SF74">
    <property type="entry name" value="GAMMA-AMINOBUTYRIC ACID TYPE B RECEPTOR SUBUNIT 2"/>
    <property type="match status" value="1"/>
</dbReference>
<evidence type="ECO:0000256" key="8">
    <source>
        <dbReference type="ARBA" id="ARBA00023170"/>
    </source>
</evidence>
<evidence type="ECO:0000256" key="3">
    <source>
        <dbReference type="ARBA" id="ARBA00022692"/>
    </source>
</evidence>
<evidence type="ECO:0000259" key="13">
    <source>
        <dbReference type="Pfam" id="PF01094"/>
    </source>
</evidence>
<dbReference type="PANTHER" id="PTHR10519">
    <property type="entry name" value="GABA-B RECEPTOR"/>
    <property type="match status" value="1"/>
</dbReference>
<evidence type="ECO:0000256" key="7">
    <source>
        <dbReference type="ARBA" id="ARBA00023136"/>
    </source>
</evidence>
<keyword evidence="9" id="KW-0325">Glycoprotein</keyword>
<evidence type="ECO:0000313" key="14">
    <source>
        <dbReference type="Proteomes" id="UP000694891"/>
    </source>
</evidence>
<comment type="subcellular location">
    <subcellularLocation>
        <location evidence="1">Cell membrane</location>
        <topology evidence="1">Multi-pass membrane protein</topology>
    </subcellularLocation>
</comment>
<dbReference type="Pfam" id="PF01094">
    <property type="entry name" value="ANF_receptor"/>
    <property type="match status" value="1"/>
</dbReference>
<gene>
    <name evidence="15" type="primary">LOC103375547</name>
</gene>
<evidence type="ECO:0000256" key="4">
    <source>
        <dbReference type="ARBA" id="ARBA00022729"/>
    </source>
</evidence>
<dbReference type="Proteomes" id="UP000694891">
    <property type="component" value="Unplaced"/>
</dbReference>
<protein>
    <recommendedName>
        <fullName evidence="11">Gamma-aminobutyric acid type B receptor subunit 2</fullName>
    </recommendedName>
</protein>
<dbReference type="InterPro" id="IPR001828">
    <property type="entry name" value="ANF_lig-bd_rcpt"/>
</dbReference>
<dbReference type="FunFam" id="3.40.50.2300:FF:000063">
    <property type="entry name" value="Gamma-aminobutyric acid type B receptor subunit"/>
    <property type="match status" value="1"/>
</dbReference>
<dbReference type="SUPFAM" id="SSF53822">
    <property type="entry name" value="Periplasmic binding protein-like I"/>
    <property type="match status" value="1"/>
</dbReference>
<dbReference type="GO" id="GO:0004965">
    <property type="term" value="F:G protein-coupled GABA receptor activity"/>
    <property type="evidence" value="ECO:0007669"/>
    <property type="project" value="InterPro"/>
</dbReference>
<dbReference type="RefSeq" id="XP_008304078.1">
    <property type="nucleotide sequence ID" value="XM_008305856.1"/>
</dbReference>
<keyword evidence="3 12" id="KW-0812">Transmembrane</keyword>
<keyword evidence="5 12" id="KW-1133">Transmembrane helix</keyword>
<dbReference type="InterPro" id="IPR028082">
    <property type="entry name" value="Peripla_BP_I"/>
</dbReference>